<reference evidence="3 4" key="1">
    <citation type="submission" date="2014-08" db="EMBL/GenBank/DDBJ databases">
        <title>Complete genome sequence of Corynebacterium phocae M408/89/1(T)(=DSM 44612(T)), isolated from the common seal (Phoca vitulina).</title>
        <authorList>
            <person name="Ruckert C."/>
            <person name="Albersmeier A."/>
            <person name="Winkler A."/>
            <person name="Kalinowski J."/>
        </authorList>
    </citation>
    <scope>NUCLEOTIDE SEQUENCE [LARGE SCALE GENOMIC DNA]</scope>
    <source>
        <strain evidence="3 4">M408/89/1</strain>
    </source>
</reference>
<dbReference type="Proteomes" id="UP000185491">
    <property type="component" value="Chromosome"/>
</dbReference>
<evidence type="ECO:0000256" key="1">
    <source>
        <dbReference type="SAM" id="MobiDB-lite"/>
    </source>
</evidence>
<sequence>MCEDFSQPGPTLVKPLAASLAVCVAVSLSACSPSDGVDNAQSQLLTSTTTVSKANAKKETSPAHTPGEATTEKATRPADNGAAASTASPPAKEAPQANGLPAGFLGQPSDQDRPLTMNGPADLVPVAVRTGSHPGFDRFVIEFTGTGKPGWYARYSTEPAQQGSGFPVEYRGTTALTVGVEGTPWPFSAEKQASFIDAGTFPGAGSIRSVEFTGAFEAQSQFVLGLDEKRPYSITFLEQPSRLVIDFLKD</sequence>
<keyword evidence="4" id="KW-1185">Reference proteome</keyword>
<feature type="domain" description="AMIN-like" evidence="2">
    <location>
        <begin position="125"/>
        <end position="247"/>
    </location>
</feature>
<name>A0A1L7D2H9_9CORY</name>
<gene>
    <name evidence="3" type="ORF">CPHO_04960</name>
</gene>
<dbReference type="KEGG" id="cpho:CPHO_04960"/>
<dbReference type="Pfam" id="PF24837">
    <property type="entry name" value="AMIN-like"/>
    <property type="match status" value="1"/>
</dbReference>
<evidence type="ECO:0000313" key="4">
    <source>
        <dbReference type="Proteomes" id="UP000185491"/>
    </source>
</evidence>
<dbReference type="InterPro" id="IPR056303">
    <property type="entry name" value="AMIN-like"/>
</dbReference>
<accession>A0A1L7D2H9</accession>
<evidence type="ECO:0000259" key="2">
    <source>
        <dbReference type="Pfam" id="PF24837"/>
    </source>
</evidence>
<dbReference type="STRING" id="161895.CPHO_04960"/>
<protein>
    <recommendedName>
        <fullName evidence="2">AMIN-like domain-containing protein</fullName>
    </recommendedName>
</protein>
<dbReference type="RefSeq" id="WP_075733721.1">
    <property type="nucleotide sequence ID" value="NZ_CP009249.1"/>
</dbReference>
<proteinExistence type="predicted"/>
<evidence type="ECO:0000313" key="3">
    <source>
        <dbReference type="EMBL" id="APT92349.1"/>
    </source>
</evidence>
<dbReference type="OrthoDB" id="3393679at2"/>
<dbReference type="AlphaFoldDB" id="A0A1L7D2H9"/>
<organism evidence="3 4">
    <name type="scientific">Corynebacterium phocae</name>
    <dbReference type="NCBI Taxonomy" id="161895"/>
    <lineage>
        <taxon>Bacteria</taxon>
        <taxon>Bacillati</taxon>
        <taxon>Actinomycetota</taxon>
        <taxon>Actinomycetes</taxon>
        <taxon>Mycobacteriales</taxon>
        <taxon>Corynebacteriaceae</taxon>
        <taxon>Corynebacterium</taxon>
    </lineage>
</organism>
<feature type="region of interest" description="Disordered" evidence="1">
    <location>
        <begin position="50"/>
        <end position="121"/>
    </location>
</feature>
<dbReference type="EMBL" id="CP009249">
    <property type="protein sequence ID" value="APT92349.1"/>
    <property type="molecule type" value="Genomic_DNA"/>
</dbReference>